<feature type="coiled-coil region" evidence="3">
    <location>
        <begin position="295"/>
        <end position="322"/>
    </location>
</feature>
<dbReference type="GO" id="GO:0046854">
    <property type="term" value="P:phosphatidylinositol phosphate biosynthetic process"/>
    <property type="evidence" value="ECO:0007669"/>
    <property type="project" value="InterPro"/>
</dbReference>
<keyword evidence="1" id="KW-0808">Transferase</keyword>
<keyword evidence="6" id="KW-1185">Reference proteome</keyword>
<dbReference type="EMBL" id="SBJO01000008">
    <property type="protein sequence ID" value="KAF9764808.1"/>
    <property type="molecule type" value="Genomic_DNA"/>
</dbReference>
<dbReference type="PROSITE" id="PS50290">
    <property type="entry name" value="PI3_4_KINASE_3"/>
    <property type="match status" value="1"/>
</dbReference>
<feature type="domain" description="PI3K/PI4K catalytic" evidence="4">
    <location>
        <begin position="410"/>
        <end position="688"/>
    </location>
</feature>
<dbReference type="PANTHER" id="PTHR10048">
    <property type="entry name" value="PHOSPHATIDYLINOSITOL KINASE"/>
    <property type="match status" value="1"/>
</dbReference>
<keyword evidence="2" id="KW-0418">Kinase</keyword>
<dbReference type="Gene3D" id="3.30.1010.10">
    <property type="entry name" value="Phosphatidylinositol 3-kinase Catalytic Subunit, Chain A, domain 4"/>
    <property type="match status" value="1"/>
</dbReference>
<reference evidence="5 6" key="1">
    <citation type="journal article" date="2020" name="Genome Biol. Evol.">
        <title>Comparative genomics of strictly vertically transmitted, feminizing microsporidia endosymbionts of amphipod crustaceans.</title>
        <authorList>
            <person name="Cormier A."/>
            <person name="Chebbi M.A."/>
            <person name="Giraud I."/>
            <person name="Wattier R."/>
            <person name="Teixeira M."/>
            <person name="Gilbert C."/>
            <person name="Rigaud T."/>
            <person name="Cordaux R."/>
        </authorList>
    </citation>
    <scope>NUCLEOTIDE SEQUENCE [LARGE SCALE GENOMIC DNA]</scope>
    <source>
        <strain evidence="5 6">Ou3-Ou53</strain>
    </source>
</reference>
<name>A0A9P6H3X9_9MICR</name>
<dbReference type="InterPro" id="IPR015433">
    <property type="entry name" value="PI3/4_kinase"/>
</dbReference>
<dbReference type="GO" id="GO:0052742">
    <property type="term" value="F:phosphatidylinositol kinase activity"/>
    <property type="evidence" value="ECO:0007669"/>
    <property type="project" value="TreeGrafter"/>
</dbReference>
<organism evidence="5 6">
    <name type="scientific">Nosema granulosis</name>
    <dbReference type="NCBI Taxonomy" id="83296"/>
    <lineage>
        <taxon>Eukaryota</taxon>
        <taxon>Fungi</taxon>
        <taxon>Fungi incertae sedis</taxon>
        <taxon>Microsporidia</taxon>
        <taxon>Nosematidae</taxon>
        <taxon>Nosema</taxon>
    </lineage>
</organism>
<dbReference type="Proteomes" id="UP000740883">
    <property type="component" value="Unassembled WGS sequence"/>
</dbReference>
<dbReference type="GO" id="GO:0016020">
    <property type="term" value="C:membrane"/>
    <property type="evidence" value="ECO:0007669"/>
    <property type="project" value="TreeGrafter"/>
</dbReference>
<accession>A0A9P6H3X9</accession>
<evidence type="ECO:0000313" key="5">
    <source>
        <dbReference type="EMBL" id="KAF9764808.1"/>
    </source>
</evidence>
<evidence type="ECO:0000256" key="2">
    <source>
        <dbReference type="ARBA" id="ARBA00022777"/>
    </source>
</evidence>
<dbReference type="InterPro" id="IPR036940">
    <property type="entry name" value="PI3/4_kinase_cat_sf"/>
</dbReference>
<dbReference type="Gene3D" id="1.10.1070.11">
    <property type="entry name" value="Phosphatidylinositol 3-/4-kinase, catalytic domain"/>
    <property type="match status" value="1"/>
</dbReference>
<evidence type="ECO:0000256" key="3">
    <source>
        <dbReference type="SAM" id="Coils"/>
    </source>
</evidence>
<evidence type="ECO:0000259" key="4">
    <source>
        <dbReference type="PROSITE" id="PS50290"/>
    </source>
</evidence>
<dbReference type="InterPro" id="IPR000403">
    <property type="entry name" value="PI3/4_kinase_cat_dom"/>
</dbReference>
<dbReference type="SMART" id="SM00146">
    <property type="entry name" value="PI3Kc"/>
    <property type="match status" value="1"/>
</dbReference>
<dbReference type="GO" id="GO:0005737">
    <property type="term" value="C:cytoplasm"/>
    <property type="evidence" value="ECO:0007669"/>
    <property type="project" value="TreeGrafter"/>
</dbReference>
<comment type="caution">
    <text evidence="5">The sequence shown here is derived from an EMBL/GenBank/DDBJ whole genome shotgun (WGS) entry which is preliminary data.</text>
</comment>
<protein>
    <submittedName>
        <fullName evidence="5">Phosphatidylinositol 3-kinase VPS34 like protein</fullName>
    </submittedName>
</protein>
<dbReference type="OrthoDB" id="67688at2759"/>
<evidence type="ECO:0000313" key="6">
    <source>
        <dbReference type="Proteomes" id="UP000740883"/>
    </source>
</evidence>
<dbReference type="GO" id="GO:0048015">
    <property type="term" value="P:phosphatidylinositol-mediated signaling"/>
    <property type="evidence" value="ECO:0007669"/>
    <property type="project" value="TreeGrafter"/>
</dbReference>
<evidence type="ECO:0000256" key="1">
    <source>
        <dbReference type="ARBA" id="ARBA00022679"/>
    </source>
</evidence>
<dbReference type="Pfam" id="PF00454">
    <property type="entry name" value="PI3_PI4_kinase"/>
    <property type="match status" value="1"/>
</dbReference>
<dbReference type="InterPro" id="IPR011009">
    <property type="entry name" value="Kinase-like_dom_sf"/>
</dbReference>
<dbReference type="SUPFAM" id="SSF56112">
    <property type="entry name" value="Protein kinase-like (PK-like)"/>
    <property type="match status" value="1"/>
</dbReference>
<sequence length="688" mass="79786">MAYIKIDIMTNDIKDEVEIQTHDLLQAYRSNKDGPDRKIFIDLPCPLERLRIAVGGTCLEFKLLDQFEIKIVKCPRCGRVDRKRRCLCYSGAEILQMNVSYFMDGVSAKYTEGLLDELLRTVHLAYVGSVESVNGKEATAKVPLHERDPASIKEALARTKEFLRPCQMNNTWLIKKEFRRQVYKWDKTTVKKVVEKVKSGVKVIKTKVVSFFKSAVSCFKKKPTKPMFSTASPQEMEKKRLQGHILFLYKHIDLLLKHSSTEIRAMICYIIGLSTDGSASSDGLEKINFKKEIFKRSEQVLKMDLEEAYEELQGKIEDESKAIRKIFKPEDKQFFEDYREKLVLINFIKAFYNKTRPSRSSRAEKLLKDTQEILYMRNMAIVGNSTHNPNLKVDIEAECIFSGDKLTSFFPRKTHFFKSKTAPMQLQFESEKGRIHKYLYKTNADLTIDLFFNSLTESIYELLGFPHKLYGVLPLSKDSGIIEIVESRTMSDFDTVEEFKHYLFNRQEDFLQLSVLEDNCSFTNSKMGNFLKSLSISILMCYLFEIRDRNSDNVLINSRGIVFHIDYEFTLGNSTVYLAPKIEIPSLISNLIESDTLILEKIVYLVSKYFKTIRNNFHKILIISRKVSLENILPVRQTNFENIFIKKLFLDLTDAEAEMKVLGIVKNSIGSYRIILLEMISKLNKDIR</sequence>
<dbReference type="AlphaFoldDB" id="A0A9P6H3X9"/>
<keyword evidence="3" id="KW-0175">Coiled coil</keyword>
<gene>
    <name evidence="5" type="primary">VPS34</name>
    <name evidence="5" type="ORF">NGRA_0239</name>
</gene>
<proteinExistence type="predicted"/>